<evidence type="ECO:0000313" key="2">
    <source>
        <dbReference type="Proteomes" id="UP000828941"/>
    </source>
</evidence>
<evidence type="ECO:0000313" key="1">
    <source>
        <dbReference type="EMBL" id="KAI4322460.1"/>
    </source>
</evidence>
<organism evidence="1 2">
    <name type="scientific">Bauhinia variegata</name>
    <name type="common">Purple orchid tree</name>
    <name type="synonym">Phanera variegata</name>
    <dbReference type="NCBI Taxonomy" id="167791"/>
    <lineage>
        <taxon>Eukaryota</taxon>
        <taxon>Viridiplantae</taxon>
        <taxon>Streptophyta</taxon>
        <taxon>Embryophyta</taxon>
        <taxon>Tracheophyta</taxon>
        <taxon>Spermatophyta</taxon>
        <taxon>Magnoliopsida</taxon>
        <taxon>eudicotyledons</taxon>
        <taxon>Gunneridae</taxon>
        <taxon>Pentapetalae</taxon>
        <taxon>rosids</taxon>
        <taxon>fabids</taxon>
        <taxon>Fabales</taxon>
        <taxon>Fabaceae</taxon>
        <taxon>Cercidoideae</taxon>
        <taxon>Cercideae</taxon>
        <taxon>Bauhiniinae</taxon>
        <taxon>Bauhinia</taxon>
    </lineage>
</organism>
<proteinExistence type="predicted"/>
<reference evidence="1 2" key="1">
    <citation type="journal article" date="2022" name="DNA Res.">
        <title>Chromosomal-level genome assembly of the orchid tree Bauhinia variegata (Leguminosae; Cercidoideae) supports the allotetraploid origin hypothesis of Bauhinia.</title>
        <authorList>
            <person name="Zhong Y."/>
            <person name="Chen Y."/>
            <person name="Zheng D."/>
            <person name="Pang J."/>
            <person name="Liu Y."/>
            <person name="Luo S."/>
            <person name="Meng S."/>
            <person name="Qian L."/>
            <person name="Wei D."/>
            <person name="Dai S."/>
            <person name="Zhou R."/>
        </authorList>
    </citation>
    <scope>NUCLEOTIDE SEQUENCE [LARGE SCALE GENOMIC DNA]</scope>
    <source>
        <strain evidence="1">BV-YZ2020</strain>
    </source>
</reference>
<sequence>MSPKKRSLIRTILTANGGCGCGKPKRSDVYEPTPKPKPKISVSNPNPASSVTSSTTSGAEPNANGGDFEEDFTFTTFSEAETDSKSPRFVLPKQSPKLNDSVAIEKDSENPYKDFRHSMLQMIFEKEIFSRPDLQDLLQCFLQLNSPSHHQLIVRAFNEICEQAFPSSTKKDVTHHQNQ</sequence>
<accession>A0ACB9MHL9</accession>
<name>A0ACB9MHL9_BAUVA</name>
<dbReference type="EMBL" id="CM039434">
    <property type="protein sequence ID" value="KAI4322460.1"/>
    <property type="molecule type" value="Genomic_DNA"/>
</dbReference>
<protein>
    <submittedName>
        <fullName evidence="1">Uncharacterized protein</fullName>
    </submittedName>
</protein>
<keyword evidence="2" id="KW-1185">Reference proteome</keyword>
<comment type="caution">
    <text evidence="1">The sequence shown here is derived from an EMBL/GenBank/DDBJ whole genome shotgun (WGS) entry which is preliminary data.</text>
</comment>
<dbReference type="Proteomes" id="UP000828941">
    <property type="component" value="Chromosome 9"/>
</dbReference>
<gene>
    <name evidence="1" type="ORF">L6164_022153</name>
</gene>